<dbReference type="InterPro" id="IPR043917">
    <property type="entry name" value="DUF5753"/>
</dbReference>
<dbReference type="CDD" id="cd00093">
    <property type="entry name" value="HTH_XRE"/>
    <property type="match status" value="1"/>
</dbReference>
<protein>
    <submittedName>
        <fullName evidence="2">Helix-turn-helix domain-containing protein</fullName>
    </submittedName>
</protein>
<sequence length="297" mass="33104">MIAQPDRGRRPVATTDEGPTVLRIALGGQLRQLREAAEITREAAGDAIRASHAKISRLELGRVGFKERDVRDLLTLYGILDEAERSVFLELARRANTPGWWHRFGDVLPAWFETYIGLEQAASSIRTYETQFVPGLLQTPSYARAVIALGAGRDRPADIERRVELRMKRQSMLGRAKPPTLWAVVDEAVLRRPVGGIDVTREQIRHLQELTLRPNISIQILPYAAGGHAAAGGSFSLLRFAQPDLPDIVYTEQLTSALYLDKRSDIEVYLGVIDRLAVEAEQPARTAELLAEFATQF</sequence>
<proteinExistence type="predicted"/>
<dbReference type="Pfam" id="PF13560">
    <property type="entry name" value="HTH_31"/>
    <property type="match status" value="1"/>
</dbReference>
<dbReference type="Proteomes" id="UP000887023">
    <property type="component" value="Chromosome"/>
</dbReference>
<dbReference type="Pfam" id="PF19054">
    <property type="entry name" value="DUF5753"/>
    <property type="match status" value="1"/>
</dbReference>
<reference evidence="2" key="1">
    <citation type="submission" date="2021-07" db="EMBL/GenBank/DDBJ databases">
        <title>Candidatus Kaistella beijingensis sp. nov. isolated from a municipal wastewater treatment plant is involved in sludge foaming.</title>
        <authorList>
            <person name="Song Y."/>
            <person name="Liu S.-J."/>
        </authorList>
    </citation>
    <scope>NUCLEOTIDE SEQUENCE</scope>
    <source>
        <strain evidence="2">DSM 43998</strain>
    </source>
</reference>
<dbReference type="InterPro" id="IPR001387">
    <property type="entry name" value="Cro/C1-type_HTH"/>
</dbReference>
<dbReference type="InterPro" id="IPR010982">
    <property type="entry name" value="Lambda_DNA-bd_dom_sf"/>
</dbReference>
<evidence type="ECO:0000259" key="1">
    <source>
        <dbReference type="Pfam" id="PF19054"/>
    </source>
</evidence>
<dbReference type="Gene3D" id="1.10.260.40">
    <property type="entry name" value="lambda repressor-like DNA-binding domains"/>
    <property type="match status" value="1"/>
</dbReference>
<evidence type="ECO:0000313" key="2">
    <source>
        <dbReference type="EMBL" id="QXQ14706.1"/>
    </source>
</evidence>
<dbReference type="SUPFAM" id="SSF47413">
    <property type="entry name" value="lambda repressor-like DNA-binding domains"/>
    <property type="match status" value="1"/>
</dbReference>
<organism evidence="2 3">
    <name type="scientific">Skermania pinensis</name>
    <dbReference type="NCBI Taxonomy" id="39122"/>
    <lineage>
        <taxon>Bacteria</taxon>
        <taxon>Bacillati</taxon>
        <taxon>Actinomycetota</taxon>
        <taxon>Actinomycetes</taxon>
        <taxon>Mycobacteriales</taxon>
        <taxon>Gordoniaceae</taxon>
        <taxon>Skermania</taxon>
    </lineage>
</organism>
<dbReference type="RefSeq" id="WP_066468443.1">
    <property type="nucleotide sequence ID" value="NZ_CBCRUZ010000004.1"/>
</dbReference>
<dbReference type="EMBL" id="CP079105">
    <property type="protein sequence ID" value="QXQ14706.1"/>
    <property type="molecule type" value="Genomic_DNA"/>
</dbReference>
<gene>
    <name evidence="2" type="ORF">KV203_04705</name>
</gene>
<accession>A0ABX8SBL0</accession>
<feature type="domain" description="DUF5753" evidence="1">
    <location>
        <begin position="112"/>
        <end position="292"/>
    </location>
</feature>
<evidence type="ECO:0000313" key="3">
    <source>
        <dbReference type="Proteomes" id="UP000887023"/>
    </source>
</evidence>
<keyword evidence="3" id="KW-1185">Reference proteome</keyword>
<name>A0ABX8SBL0_9ACTN</name>